<accession>A0A8T3V899</accession>
<name>A0A8T3V899_9EURY</name>
<organism evidence="1 2">
    <name type="scientific">Methanobrevibacter millerae</name>
    <dbReference type="NCBI Taxonomy" id="230361"/>
    <lineage>
        <taxon>Archaea</taxon>
        <taxon>Methanobacteriati</taxon>
        <taxon>Methanobacteriota</taxon>
        <taxon>Methanomada group</taxon>
        <taxon>Methanobacteria</taxon>
        <taxon>Methanobacteriales</taxon>
        <taxon>Methanobacteriaceae</taxon>
        <taxon>Methanobrevibacter</taxon>
    </lineage>
</organism>
<dbReference type="SUPFAM" id="SSF52777">
    <property type="entry name" value="CoA-dependent acyltransferases"/>
    <property type="match status" value="1"/>
</dbReference>
<evidence type="ECO:0000313" key="2">
    <source>
        <dbReference type="Proteomes" id="UP000762703"/>
    </source>
</evidence>
<dbReference type="Gene3D" id="3.30.559.30">
    <property type="entry name" value="Nonribosomal peptide synthetase, condensation domain"/>
    <property type="match status" value="1"/>
</dbReference>
<protein>
    <submittedName>
        <fullName evidence="1">Uncharacterized protein</fullName>
    </submittedName>
</protein>
<gene>
    <name evidence="1" type="ORF">E7Z73_00905</name>
</gene>
<dbReference type="AlphaFoldDB" id="A0A8T3V899"/>
<comment type="caution">
    <text evidence="1">The sequence shown here is derived from an EMBL/GenBank/DDBJ whole genome shotgun (WGS) entry which is preliminary data.</text>
</comment>
<sequence>MDYWNKWLSNIGEYVKFYNIPSDNYKSQKIHFDDETINNFLKDKNISKFDLITSIFSLYLARINQSKGCLIKTKLSENNKNSLLKIDYHEDYSFNENLKEIRKVYDEALSHTTLDIENYIEDELSYYGVYDFTAKNVNSAERSALSLNIYDNHLELVYNFDLFTDIYIEHMLDNIKSLMSRVLDFPEKLCCDIDILSKCEKNLISSFSKGDTVSFDKDKTLGMAFRENALNKIISKRIL</sequence>
<reference evidence="1" key="1">
    <citation type="submission" date="2019-04" db="EMBL/GenBank/DDBJ databases">
        <title>Evolution of Biomass-Degrading Anaerobic Consortia Revealed by Metagenomics.</title>
        <authorList>
            <person name="Peng X."/>
        </authorList>
    </citation>
    <scope>NUCLEOTIDE SEQUENCE</scope>
    <source>
        <strain evidence="1">SIG12</strain>
    </source>
</reference>
<proteinExistence type="predicted"/>
<dbReference type="Proteomes" id="UP000762703">
    <property type="component" value="Unassembled WGS sequence"/>
</dbReference>
<dbReference type="EMBL" id="SUTE01000003">
    <property type="protein sequence ID" value="MBE6504289.1"/>
    <property type="molecule type" value="Genomic_DNA"/>
</dbReference>
<dbReference type="RefSeq" id="WP_303735934.1">
    <property type="nucleotide sequence ID" value="NZ_SUTE01000003.1"/>
</dbReference>
<evidence type="ECO:0000313" key="1">
    <source>
        <dbReference type="EMBL" id="MBE6504289.1"/>
    </source>
</evidence>